<evidence type="ECO:0000256" key="9">
    <source>
        <dbReference type="ARBA" id="ARBA00023211"/>
    </source>
</evidence>
<dbReference type="CDD" id="cd07398">
    <property type="entry name" value="MPP_YbbF-LpxH"/>
    <property type="match status" value="1"/>
</dbReference>
<organism evidence="12 13">
    <name type="scientific">Lautropia mirabilis ATCC 51599</name>
    <dbReference type="NCBI Taxonomy" id="887898"/>
    <lineage>
        <taxon>Bacteria</taxon>
        <taxon>Pseudomonadati</taxon>
        <taxon>Pseudomonadota</taxon>
        <taxon>Betaproteobacteria</taxon>
        <taxon>Burkholderiales</taxon>
        <taxon>Burkholderiaceae</taxon>
        <taxon>Lautropia</taxon>
    </lineage>
</organism>
<dbReference type="InterPro" id="IPR004843">
    <property type="entry name" value="Calcineurin-like_PHP"/>
</dbReference>
<evidence type="ECO:0000313" key="12">
    <source>
        <dbReference type="EMBL" id="EFV95637.1"/>
    </source>
</evidence>
<name>E7RV33_9BURK</name>
<evidence type="ECO:0000256" key="6">
    <source>
        <dbReference type="ARBA" id="ARBA00022801"/>
    </source>
</evidence>
<dbReference type="InterPro" id="IPR043461">
    <property type="entry name" value="LpxH-like"/>
</dbReference>
<keyword evidence="7 10" id="KW-0443">Lipid metabolism</keyword>
<dbReference type="GO" id="GO:0009245">
    <property type="term" value="P:lipid A biosynthetic process"/>
    <property type="evidence" value="ECO:0007669"/>
    <property type="project" value="UniProtKB-UniRule"/>
</dbReference>
<dbReference type="SUPFAM" id="SSF56300">
    <property type="entry name" value="Metallo-dependent phosphatases"/>
    <property type="match status" value="1"/>
</dbReference>
<reference evidence="12 13" key="1">
    <citation type="submission" date="2010-12" db="EMBL/GenBank/DDBJ databases">
        <authorList>
            <person name="Muzny D."/>
            <person name="Qin X."/>
            <person name="Deng J."/>
            <person name="Jiang H."/>
            <person name="Liu Y."/>
            <person name="Qu J."/>
            <person name="Song X.-Z."/>
            <person name="Zhang L."/>
            <person name="Thornton R."/>
            <person name="Coyle M."/>
            <person name="Francisco L."/>
            <person name="Jackson L."/>
            <person name="Javaid M."/>
            <person name="Korchina V."/>
            <person name="Kovar C."/>
            <person name="Mata R."/>
            <person name="Mathew T."/>
            <person name="Ngo R."/>
            <person name="Nguyen L."/>
            <person name="Nguyen N."/>
            <person name="Okwuonu G."/>
            <person name="Ongeri F."/>
            <person name="Pham C."/>
            <person name="Simmons D."/>
            <person name="Wilczek-Boney K."/>
            <person name="Hale W."/>
            <person name="Jakkamsetti A."/>
            <person name="Pham P."/>
            <person name="Ruth R."/>
            <person name="San Lucas F."/>
            <person name="Warren J."/>
            <person name="Zhang J."/>
            <person name="Zhao Z."/>
            <person name="Zhou C."/>
            <person name="Zhu D."/>
            <person name="Lee S."/>
            <person name="Bess C."/>
            <person name="Blankenburg K."/>
            <person name="Forbes L."/>
            <person name="Fu Q."/>
            <person name="Gubbala S."/>
            <person name="Hirani K."/>
            <person name="Jayaseelan J.C."/>
            <person name="Lara F."/>
            <person name="Munidasa M."/>
            <person name="Palculict T."/>
            <person name="Patil S."/>
            <person name="Pu L.-L."/>
            <person name="Saada N."/>
            <person name="Tang L."/>
            <person name="Weissenberger G."/>
            <person name="Zhu Y."/>
            <person name="Hemphill L."/>
            <person name="Shang Y."/>
            <person name="Youmans B."/>
            <person name="Ayvaz T."/>
            <person name="Ross M."/>
            <person name="Santibanez J."/>
            <person name="Aqrawi P."/>
            <person name="Gross S."/>
            <person name="Joshi V."/>
            <person name="Fowler G."/>
            <person name="Nazareth L."/>
            <person name="Reid J."/>
            <person name="Worley K."/>
            <person name="Petrosino J."/>
            <person name="Highlander S."/>
            <person name="Gibbs R."/>
        </authorList>
    </citation>
    <scope>NUCLEOTIDE SEQUENCE [LARGE SCALE GENOMIC DNA]</scope>
    <source>
        <strain evidence="12 13">ATCC 51599</strain>
    </source>
</reference>
<feature type="binding site" evidence="10">
    <location>
        <position position="219"/>
    </location>
    <ligand>
        <name>Mn(2+)</name>
        <dbReference type="ChEBI" id="CHEBI:29035"/>
        <label>2</label>
    </ligand>
</feature>
<dbReference type="NCBIfam" id="TIGR01854">
    <property type="entry name" value="lipid_A_lpxH"/>
    <property type="match status" value="1"/>
</dbReference>
<dbReference type="RefSeq" id="WP_005672572.1">
    <property type="nucleotide sequence ID" value="NZ_CP146288.1"/>
</dbReference>
<keyword evidence="3 10" id="KW-0997">Cell inner membrane</keyword>
<feature type="binding site" evidence="10">
    <location>
        <position position="185"/>
    </location>
    <ligand>
        <name>substrate</name>
    </ligand>
</feature>
<feature type="binding site" evidence="10">
    <location>
        <position position="20"/>
    </location>
    <ligand>
        <name>Mn(2+)</name>
        <dbReference type="ChEBI" id="CHEBI:29035"/>
        <label>1</label>
    </ligand>
</feature>
<keyword evidence="1 10" id="KW-1003">Cell membrane</keyword>
<sequence length="270" mass="29324">MSGAALHSLPNPDRVLFASDMHLDDHHPALVERFLTELAARLQATPASGSTLFLLGDLFEYWIGDDAVGPAAQRLAALLHDFAGQGGQVFLMHGNRDFLIDSPLPGQPGHPTYSQRCSATLLADPTVVEIGGQRVLLSHGDPLCTDDVPYQQWRAQCRQPAWQAALLARSVPERIALAQSLRQQSAQQQQSAAVLADVNPDAVNAAMDAHDCPVLVHGHTHRPALHRWSHPHGQRTRWVLSDWTEGDASTPPRGHVMSFAEGMALPVAVD</sequence>
<keyword evidence="4 10" id="KW-0441">Lipid A biosynthesis</keyword>
<evidence type="ECO:0000256" key="2">
    <source>
        <dbReference type="ARBA" id="ARBA00022516"/>
    </source>
</evidence>
<dbReference type="AlphaFoldDB" id="E7RV33"/>
<feature type="binding site" evidence="10">
    <location>
        <position position="219"/>
    </location>
    <ligand>
        <name>substrate</name>
    </ligand>
</feature>
<accession>E7RV33</accession>
<comment type="caution">
    <text evidence="10">Lacks conserved residue(s) required for the propagation of feature annotation.</text>
</comment>
<dbReference type="GO" id="GO:0005737">
    <property type="term" value="C:cytoplasm"/>
    <property type="evidence" value="ECO:0007669"/>
    <property type="project" value="InterPro"/>
</dbReference>
<keyword evidence="2 10" id="KW-0444">Lipid biosynthesis</keyword>
<dbReference type="eggNOG" id="COG2908">
    <property type="taxonomic scope" value="Bacteria"/>
</dbReference>
<dbReference type="STRING" id="887898.HMPREF0551_0545"/>
<dbReference type="HAMAP" id="MF_00575">
    <property type="entry name" value="LpxH"/>
    <property type="match status" value="1"/>
</dbReference>
<comment type="caution">
    <text evidence="12">The sequence shown here is derived from an EMBL/GenBank/DDBJ whole genome shotgun (WGS) entry which is preliminary data.</text>
</comment>
<dbReference type="EMBL" id="AEQP01000002">
    <property type="protein sequence ID" value="EFV95637.1"/>
    <property type="molecule type" value="Genomic_DNA"/>
</dbReference>
<evidence type="ECO:0000256" key="8">
    <source>
        <dbReference type="ARBA" id="ARBA00023136"/>
    </source>
</evidence>
<dbReference type="HOGENOM" id="CLU_074586_0_0_4"/>
<dbReference type="UniPathway" id="UPA00359">
    <property type="reaction ID" value="UER00480"/>
</dbReference>
<comment type="catalytic activity">
    <reaction evidence="10">
        <text>UDP-2-N,3-O-bis[(3R)-3-hydroxytetradecanoyl]-alpha-D-glucosamine + H2O = 2-N,3-O-bis[(3R)-3-hydroxytetradecanoyl]-alpha-D-glucosaminyl 1-phosphate + UMP + 2 H(+)</text>
        <dbReference type="Rhea" id="RHEA:25213"/>
        <dbReference type="ChEBI" id="CHEBI:15377"/>
        <dbReference type="ChEBI" id="CHEBI:15378"/>
        <dbReference type="ChEBI" id="CHEBI:57865"/>
        <dbReference type="ChEBI" id="CHEBI:57957"/>
        <dbReference type="ChEBI" id="CHEBI:78847"/>
        <dbReference type="EC" id="3.6.1.54"/>
    </reaction>
</comment>
<dbReference type="PANTHER" id="PTHR34990">
    <property type="entry name" value="UDP-2,3-DIACYLGLUCOSAMINE HYDROLASE-RELATED"/>
    <property type="match status" value="1"/>
</dbReference>
<dbReference type="InterPro" id="IPR010138">
    <property type="entry name" value="UDP-diacylglucosamine_Hdrlase"/>
</dbReference>
<dbReference type="NCBIfam" id="NF003743">
    <property type="entry name" value="PRK05340.1"/>
    <property type="match status" value="1"/>
</dbReference>
<dbReference type="EC" id="3.6.1.54" evidence="10"/>
<evidence type="ECO:0000256" key="5">
    <source>
        <dbReference type="ARBA" id="ARBA00022723"/>
    </source>
</evidence>
<comment type="function">
    <text evidence="10">Hydrolyzes the pyrophosphate bond of UDP-2,3-diacylglucosamine to yield 2,3-diacylglucosamine 1-phosphate (lipid X) and UMP by catalyzing the attack of water at the alpha-P atom. Involved in the biosynthesis of lipid A, a phosphorylated glycolipid that anchors the lipopolysaccharide to the outer membrane of the cell.</text>
</comment>
<comment type="cofactor">
    <cofactor evidence="10">
        <name>Mn(2+)</name>
        <dbReference type="ChEBI" id="CHEBI:29035"/>
    </cofactor>
    <text evidence="10">Binds 2 Mn(2+) ions per subunit in a binuclear metal center.</text>
</comment>
<keyword evidence="8 10" id="KW-0472">Membrane</keyword>
<evidence type="ECO:0000256" key="1">
    <source>
        <dbReference type="ARBA" id="ARBA00022475"/>
    </source>
</evidence>
<comment type="pathway">
    <text evidence="10">Glycolipid biosynthesis; lipid IV(A) biosynthesis; lipid IV(A) from (3R)-3-hydroxytetradecanoyl-[acyl-carrier-protein] and UDP-N-acetyl-alpha-D-glucosamine: step 4/6.</text>
</comment>
<proteinExistence type="inferred from homology"/>
<feature type="binding site" evidence="10">
    <location>
        <position position="139"/>
    </location>
    <ligand>
        <name>Mn(2+)</name>
        <dbReference type="ChEBI" id="CHEBI:29035"/>
        <label>2</label>
    </ligand>
</feature>
<evidence type="ECO:0000259" key="11">
    <source>
        <dbReference type="Pfam" id="PF00149"/>
    </source>
</evidence>
<dbReference type="Pfam" id="PF00149">
    <property type="entry name" value="Metallophos"/>
    <property type="match status" value="1"/>
</dbReference>
<feature type="binding site" evidence="10">
    <location>
        <position position="188"/>
    </location>
    <ligand>
        <name>substrate</name>
    </ligand>
</feature>
<dbReference type="GO" id="GO:0008758">
    <property type="term" value="F:UDP-2,3-diacylglucosamine hydrolase activity"/>
    <property type="evidence" value="ECO:0007669"/>
    <property type="project" value="UniProtKB-UniRule"/>
</dbReference>
<evidence type="ECO:0000256" key="3">
    <source>
        <dbReference type="ARBA" id="ARBA00022519"/>
    </source>
</evidence>
<feature type="binding site" evidence="10">
    <location>
        <position position="57"/>
    </location>
    <ligand>
        <name>Mn(2+)</name>
        <dbReference type="ChEBI" id="CHEBI:29035"/>
        <label>1</label>
    </ligand>
</feature>
<keyword evidence="6 10" id="KW-0378">Hydrolase</keyword>
<feature type="binding site" evidence="10">
    <location>
        <position position="22"/>
    </location>
    <ligand>
        <name>Mn(2+)</name>
        <dbReference type="ChEBI" id="CHEBI:29035"/>
        <label>1</label>
    </ligand>
</feature>
<keyword evidence="13" id="KW-1185">Reference proteome</keyword>
<evidence type="ECO:0000256" key="10">
    <source>
        <dbReference type="HAMAP-Rule" id="MF_00575"/>
    </source>
</evidence>
<gene>
    <name evidence="10 12" type="primary">lpxH</name>
    <name evidence="12" type="ORF">HMPREF0551_0545</name>
</gene>
<dbReference type="GO" id="GO:0019897">
    <property type="term" value="C:extrinsic component of plasma membrane"/>
    <property type="evidence" value="ECO:0007669"/>
    <property type="project" value="UniProtKB-UniRule"/>
</dbReference>
<dbReference type="PANTHER" id="PTHR34990:SF1">
    <property type="entry name" value="UDP-2,3-DIACYLGLUCOSAMINE HYDROLASE"/>
    <property type="match status" value="1"/>
</dbReference>
<dbReference type="Proteomes" id="UP000011021">
    <property type="component" value="Unassembled WGS sequence"/>
</dbReference>
<feature type="binding site" evidence="10">
    <location>
        <position position="57"/>
    </location>
    <ligand>
        <name>Mn(2+)</name>
        <dbReference type="ChEBI" id="CHEBI:29035"/>
        <label>2</label>
    </ligand>
</feature>
<feature type="binding site" evidence="10">
    <location>
        <position position="95"/>
    </location>
    <ligand>
        <name>Mn(2+)</name>
        <dbReference type="ChEBI" id="CHEBI:29035"/>
        <label>2</label>
    </ligand>
</feature>
<keyword evidence="9 10" id="KW-0464">Manganese</keyword>
<comment type="subcellular location">
    <subcellularLocation>
        <location evidence="10">Cell inner membrane</location>
        <topology evidence="10">Peripheral membrane protein</topology>
        <orientation evidence="10">Cytoplasmic side</orientation>
    </subcellularLocation>
</comment>
<evidence type="ECO:0000256" key="7">
    <source>
        <dbReference type="ARBA" id="ARBA00023098"/>
    </source>
</evidence>
<dbReference type="Gene3D" id="3.60.21.10">
    <property type="match status" value="1"/>
</dbReference>
<protein>
    <recommendedName>
        <fullName evidence="10">UDP-2,3-diacylglucosamine hydrolase</fullName>
        <ecNumber evidence="10">3.6.1.54</ecNumber>
    </recommendedName>
    <alternativeName>
        <fullName evidence="10">UDP-2,3-diacylglucosamine diphosphatase</fullName>
    </alternativeName>
</protein>
<dbReference type="GO" id="GO:0030145">
    <property type="term" value="F:manganese ion binding"/>
    <property type="evidence" value="ECO:0007669"/>
    <property type="project" value="UniProtKB-UniRule"/>
</dbReference>
<feature type="domain" description="Calcineurin-like phosphoesterase" evidence="11">
    <location>
        <begin position="14"/>
        <end position="223"/>
    </location>
</feature>
<feature type="binding site" evidence="10">
    <location>
        <position position="147"/>
    </location>
    <ligand>
        <name>substrate</name>
    </ligand>
</feature>
<evidence type="ECO:0000313" key="13">
    <source>
        <dbReference type="Proteomes" id="UP000011021"/>
    </source>
</evidence>
<feature type="binding site" evidence="10">
    <location>
        <begin position="95"/>
        <end position="96"/>
    </location>
    <ligand>
        <name>substrate</name>
    </ligand>
</feature>
<evidence type="ECO:0000256" key="4">
    <source>
        <dbReference type="ARBA" id="ARBA00022556"/>
    </source>
</evidence>
<feature type="binding site" evidence="10">
    <location>
        <position position="221"/>
    </location>
    <ligand>
        <name>Mn(2+)</name>
        <dbReference type="ChEBI" id="CHEBI:29035"/>
        <label>1</label>
    </ligand>
</feature>
<keyword evidence="5 10" id="KW-0479">Metal-binding</keyword>
<dbReference type="InterPro" id="IPR029052">
    <property type="entry name" value="Metallo-depent_PP-like"/>
</dbReference>
<comment type="similarity">
    <text evidence="10">Belongs to the LpxH family.</text>
</comment>